<dbReference type="PROSITE" id="PS50943">
    <property type="entry name" value="HTH_CROC1"/>
    <property type="match status" value="1"/>
</dbReference>
<dbReference type="InterPro" id="IPR010982">
    <property type="entry name" value="Lambda_DNA-bd_dom_sf"/>
</dbReference>
<gene>
    <name evidence="4" type="ORF">FC75_GL002268</name>
</gene>
<dbReference type="InterPro" id="IPR001387">
    <property type="entry name" value="Cro/C1-type_HTH"/>
</dbReference>
<feature type="transmembrane region" description="Helical" evidence="2">
    <location>
        <begin position="116"/>
        <end position="135"/>
    </location>
</feature>
<dbReference type="Pfam" id="PF01381">
    <property type="entry name" value="HTH_3"/>
    <property type="match status" value="1"/>
</dbReference>
<proteinExistence type="predicted"/>
<dbReference type="STRING" id="1423730.FC75_GL002268"/>
<feature type="transmembrane region" description="Helical" evidence="2">
    <location>
        <begin position="155"/>
        <end position="172"/>
    </location>
</feature>
<feature type="domain" description="HTH cro/C1-type" evidence="3">
    <location>
        <begin position="8"/>
        <end position="62"/>
    </location>
</feature>
<evidence type="ECO:0000313" key="5">
    <source>
        <dbReference type="Proteomes" id="UP000050865"/>
    </source>
</evidence>
<evidence type="ECO:0000256" key="1">
    <source>
        <dbReference type="ARBA" id="ARBA00023125"/>
    </source>
</evidence>
<dbReference type="CDD" id="cd00093">
    <property type="entry name" value="HTH_XRE"/>
    <property type="match status" value="1"/>
</dbReference>
<dbReference type="Proteomes" id="UP000050865">
    <property type="component" value="Unassembled WGS sequence"/>
</dbReference>
<keyword evidence="2" id="KW-0472">Membrane</keyword>
<dbReference type="SUPFAM" id="SSF47413">
    <property type="entry name" value="lambda repressor-like DNA-binding domains"/>
    <property type="match status" value="1"/>
</dbReference>
<keyword evidence="5" id="KW-1185">Reference proteome</keyword>
<evidence type="ECO:0000313" key="4">
    <source>
        <dbReference type="EMBL" id="KRN21466.1"/>
    </source>
</evidence>
<accession>A0A0R2F7Z1</accession>
<evidence type="ECO:0000256" key="2">
    <source>
        <dbReference type="SAM" id="Phobius"/>
    </source>
</evidence>
<dbReference type="GO" id="GO:0003677">
    <property type="term" value="F:DNA binding"/>
    <property type="evidence" value="ECO:0007669"/>
    <property type="project" value="UniProtKB-KW"/>
</dbReference>
<dbReference type="Gene3D" id="1.10.260.40">
    <property type="entry name" value="lambda repressor-like DNA-binding domains"/>
    <property type="match status" value="1"/>
</dbReference>
<keyword evidence="2" id="KW-1133">Transmembrane helix</keyword>
<dbReference type="SMART" id="SM00530">
    <property type="entry name" value="HTH_XRE"/>
    <property type="match status" value="1"/>
</dbReference>
<protein>
    <recommendedName>
        <fullName evidence="3">HTH cro/C1-type domain-containing protein</fullName>
    </recommendedName>
</protein>
<organism evidence="4 5">
    <name type="scientific">Lacticaseibacillus camelliae DSM 22697 = JCM 13995</name>
    <dbReference type="NCBI Taxonomy" id="1423730"/>
    <lineage>
        <taxon>Bacteria</taxon>
        <taxon>Bacillati</taxon>
        <taxon>Bacillota</taxon>
        <taxon>Bacilli</taxon>
        <taxon>Lactobacillales</taxon>
        <taxon>Lactobacillaceae</taxon>
        <taxon>Lacticaseibacillus</taxon>
    </lineage>
</organism>
<evidence type="ECO:0000259" key="3">
    <source>
        <dbReference type="PROSITE" id="PS50943"/>
    </source>
</evidence>
<dbReference type="PATRIC" id="fig|1423730.4.peg.2356"/>
<sequence>MITIGTQLSQARKQLHFTQQQVADDLHVARQTVSSWETGRSFPDIQSLLTLSRLYHVSLDDLLKEGSDMVEDLKHQERIVKNARKVYRASLLIDVILTFFLAASLVGWNGVKTTPLGGLLIAVMLLANITVLPAVKKRYFDMIHHKQTGWVKRSLLIIIVMSALLGWQYFSHGLNSDFWMELAVSGLFTPLVIWAWWRDEKDRQAK</sequence>
<keyword evidence="2" id="KW-0812">Transmembrane</keyword>
<dbReference type="AlphaFoldDB" id="A0A0R2F7Z1"/>
<keyword evidence="1" id="KW-0238">DNA-binding</keyword>
<dbReference type="RefSeq" id="WP_056989666.1">
    <property type="nucleotide sequence ID" value="NZ_AYZJ01000050.1"/>
</dbReference>
<reference evidence="4 5" key="1">
    <citation type="journal article" date="2015" name="Genome Announc.">
        <title>Expanding the biotechnology potential of lactobacilli through comparative genomics of 213 strains and associated genera.</title>
        <authorList>
            <person name="Sun Z."/>
            <person name="Harris H.M."/>
            <person name="McCann A."/>
            <person name="Guo C."/>
            <person name="Argimon S."/>
            <person name="Zhang W."/>
            <person name="Yang X."/>
            <person name="Jeffery I.B."/>
            <person name="Cooney J.C."/>
            <person name="Kagawa T.F."/>
            <person name="Liu W."/>
            <person name="Song Y."/>
            <person name="Salvetti E."/>
            <person name="Wrobel A."/>
            <person name="Rasinkangas P."/>
            <person name="Parkhill J."/>
            <person name="Rea M.C."/>
            <person name="O'Sullivan O."/>
            <person name="Ritari J."/>
            <person name="Douillard F.P."/>
            <person name="Paul Ross R."/>
            <person name="Yang R."/>
            <person name="Briner A.E."/>
            <person name="Felis G.E."/>
            <person name="de Vos W.M."/>
            <person name="Barrangou R."/>
            <person name="Klaenhammer T.R."/>
            <person name="Caufield P.W."/>
            <person name="Cui Y."/>
            <person name="Zhang H."/>
            <person name="O'Toole P.W."/>
        </authorList>
    </citation>
    <scope>NUCLEOTIDE SEQUENCE [LARGE SCALE GENOMIC DNA]</scope>
    <source>
        <strain evidence="4 5">DSM 22697</strain>
    </source>
</reference>
<comment type="caution">
    <text evidence="4">The sequence shown here is derived from an EMBL/GenBank/DDBJ whole genome shotgun (WGS) entry which is preliminary data.</text>
</comment>
<dbReference type="EMBL" id="AYZJ01000050">
    <property type="protein sequence ID" value="KRN21466.1"/>
    <property type="molecule type" value="Genomic_DNA"/>
</dbReference>
<dbReference type="PANTHER" id="PTHR46558">
    <property type="entry name" value="TRACRIPTIONAL REGULATORY PROTEIN-RELATED-RELATED"/>
    <property type="match status" value="1"/>
</dbReference>
<feature type="transmembrane region" description="Helical" evidence="2">
    <location>
        <begin position="178"/>
        <end position="197"/>
    </location>
</feature>
<dbReference type="PANTHER" id="PTHR46558:SF15">
    <property type="entry name" value="HELIX-TURN-HELIX DOMAIN PROTEIN"/>
    <property type="match status" value="1"/>
</dbReference>
<feature type="transmembrane region" description="Helical" evidence="2">
    <location>
        <begin position="91"/>
        <end position="110"/>
    </location>
</feature>
<name>A0A0R2F7Z1_9LACO</name>